<dbReference type="PANTHER" id="PTHR31885:SF6">
    <property type="entry name" value="GH04784P"/>
    <property type="match status" value="1"/>
</dbReference>
<organism evidence="7 8">
    <name type="scientific">Thioclava indica</name>
    <dbReference type="NCBI Taxonomy" id="1353528"/>
    <lineage>
        <taxon>Bacteria</taxon>
        <taxon>Pseudomonadati</taxon>
        <taxon>Pseudomonadota</taxon>
        <taxon>Alphaproteobacteria</taxon>
        <taxon>Rhodobacterales</taxon>
        <taxon>Paracoccaceae</taxon>
        <taxon>Thioclava</taxon>
    </lineage>
</organism>
<accession>A0A074JX62</accession>
<comment type="similarity">
    <text evidence="2">Belongs to the TMEM86 family.</text>
</comment>
<keyword evidence="8" id="KW-1185">Reference proteome</keyword>
<protein>
    <recommendedName>
        <fullName evidence="9">YhhN-like protein</fullName>
    </recommendedName>
</protein>
<dbReference type="OrthoDB" id="345840at2"/>
<evidence type="ECO:0000256" key="6">
    <source>
        <dbReference type="SAM" id="Phobius"/>
    </source>
</evidence>
<dbReference type="AlphaFoldDB" id="A0A074JX62"/>
<feature type="transmembrane region" description="Helical" evidence="6">
    <location>
        <begin position="77"/>
        <end position="99"/>
    </location>
</feature>
<evidence type="ECO:0008006" key="9">
    <source>
        <dbReference type="Google" id="ProtNLM"/>
    </source>
</evidence>
<evidence type="ECO:0000256" key="2">
    <source>
        <dbReference type="ARBA" id="ARBA00007375"/>
    </source>
</evidence>
<evidence type="ECO:0000313" key="7">
    <source>
        <dbReference type="EMBL" id="KEO60480.1"/>
    </source>
</evidence>
<dbReference type="STRING" id="1353528.DT23_03050"/>
<evidence type="ECO:0000256" key="4">
    <source>
        <dbReference type="ARBA" id="ARBA00022989"/>
    </source>
</evidence>
<dbReference type="eggNOG" id="COG3714">
    <property type="taxonomic scope" value="Bacteria"/>
</dbReference>
<keyword evidence="5 6" id="KW-0472">Membrane</keyword>
<evidence type="ECO:0000256" key="3">
    <source>
        <dbReference type="ARBA" id="ARBA00022692"/>
    </source>
</evidence>
<dbReference type="PANTHER" id="PTHR31885">
    <property type="entry name" value="GH04784P"/>
    <property type="match status" value="1"/>
</dbReference>
<feature type="transmembrane region" description="Helical" evidence="6">
    <location>
        <begin position="159"/>
        <end position="179"/>
    </location>
</feature>
<dbReference type="Pfam" id="PF07947">
    <property type="entry name" value="YhhN"/>
    <property type="match status" value="1"/>
</dbReference>
<dbReference type="GO" id="GO:0016020">
    <property type="term" value="C:membrane"/>
    <property type="evidence" value="ECO:0007669"/>
    <property type="project" value="UniProtKB-SubCell"/>
</dbReference>
<feature type="transmembrane region" description="Helical" evidence="6">
    <location>
        <begin position="105"/>
        <end position="124"/>
    </location>
</feature>
<keyword evidence="4 6" id="KW-1133">Transmembrane helix</keyword>
<comment type="caution">
    <text evidence="7">The sequence shown here is derived from an EMBL/GenBank/DDBJ whole genome shotgun (WGS) entry which is preliminary data.</text>
</comment>
<dbReference type="EMBL" id="AUNB01000018">
    <property type="protein sequence ID" value="KEO60480.1"/>
    <property type="molecule type" value="Genomic_DNA"/>
</dbReference>
<dbReference type="Proteomes" id="UP000027471">
    <property type="component" value="Unassembled WGS sequence"/>
</dbReference>
<sequence length="219" mass="23102">MTIILLLPFIAALLLAVIYLISFAGATPSWRKTAIKTGAIACLVPLALMFHMPGWIVIGLALGAVGDFALSRPGQGAFLAGMIAFAAGHLAYLVAFVALGATWPSWPAIAVMVALAAAVEIWVVPHTGSLRWPVRGYILVIVAMAIAGMGLPLEATALIWGVAFFVTSDAILSVETFVMREGARKRLASRALWLFYWSGQALIAIGLALAPLFTAPAMN</sequence>
<evidence type="ECO:0000256" key="1">
    <source>
        <dbReference type="ARBA" id="ARBA00004141"/>
    </source>
</evidence>
<evidence type="ECO:0000313" key="8">
    <source>
        <dbReference type="Proteomes" id="UP000027471"/>
    </source>
</evidence>
<gene>
    <name evidence="7" type="ORF">DT23_03050</name>
</gene>
<comment type="subcellular location">
    <subcellularLocation>
        <location evidence="1">Membrane</location>
        <topology evidence="1">Multi-pass membrane protein</topology>
    </subcellularLocation>
</comment>
<dbReference type="InterPro" id="IPR012506">
    <property type="entry name" value="TMEM86B-like"/>
</dbReference>
<name>A0A074JX62_9RHOB</name>
<dbReference type="RefSeq" id="WP_051697096.1">
    <property type="nucleotide sequence ID" value="NZ_AUNB01000018.1"/>
</dbReference>
<keyword evidence="3 6" id="KW-0812">Transmembrane</keyword>
<evidence type="ECO:0000256" key="5">
    <source>
        <dbReference type="ARBA" id="ARBA00023136"/>
    </source>
</evidence>
<feature type="transmembrane region" description="Helical" evidence="6">
    <location>
        <begin position="50"/>
        <end position="70"/>
    </location>
</feature>
<proteinExistence type="inferred from homology"/>
<feature type="transmembrane region" description="Helical" evidence="6">
    <location>
        <begin position="136"/>
        <end position="153"/>
    </location>
</feature>
<feature type="transmembrane region" description="Helical" evidence="6">
    <location>
        <begin position="191"/>
        <end position="213"/>
    </location>
</feature>
<reference evidence="7 8" key="1">
    <citation type="journal article" date="2015" name="Antonie Van Leeuwenhoek">
        <title>Thioclava indica sp. nov., isolated from surface seawater of the Indian Ocean.</title>
        <authorList>
            <person name="Liu Y."/>
            <person name="Lai Q."/>
            <person name="Du J."/>
            <person name="Xu H."/>
            <person name="Jiang L."/>
            <person name="Shao Z."/>
        </authorList>
    </citation>
    <scope>NUCLEOTIDE SEQUENCE [LARGE SCALE GENOMIC DNA]</scope>
    <source>
        <strain evidence="7 8">DT23-4</strain>
    </source>
</reference>
<dbReference type="GO" id="GO:0016787">
    <property type="term" value="F:hydrolase activity"/>
    <property type="evidence" value="ECO:0007669"/>
    <property type="project" value="TreeGrafter"/>
</dbReference>